<reference evidence="3" key="1">
    <citation type="journal article" date="2020" name="Stud. Mycol.">
        <title>101 Dothideomycetes genomes: a test case for predicting lifestyles and emergence of pathogens.</title>
        <authorList>
            <person name="Haridas S."/>
            <person name="Albert R."/>
            <person name="Binder M."/>
            <person name="Bloem J."/>
            <person name="Labutti K."/>
            <person name="Salamov A."/>
            <person name="Andreopoulos B."/>
            <person name="Baker S."/>
            <person name="Barry K."/>
            <person name="Bills G."/>
            <person name="Bluhm B."/>
            <person name="Cannon C."/>
            <person name="Castanera R."/>
            <person name="Culley D."/>
            <person name="Daum C."/>
            <person name="Ezra D."/>
            <person name="Gonzalez J."/>
            <person name="Henrissat B."/>
            <person name="Kuo A."/>
            <person name="Liang C."/>
            <person name="Lipzen A."/>
            <person name="Lutzoni F."/>
            <person name="Magnuson J."/>
            <person name="Mondo S."/>
            <person name="Nolan M."/>
            <person name="Ohm R."/>
            <person name="Pangilinan J."/>
            <person name="Park H.-J."/>
            <person name="Ramirez L."/>
            <person name="Alfaro M."/>
            <person name="Sun H."/>
            <person name="Tritt A."/>
            <person name="Yoshinaga Y."/>
            <person name="Zwiers L.-H."/>
            <person name="Turgeon B."/>
            <person name="Goodwin S."/>
            <person name="Spatafora J."/>
            <person name="Crous P."/>
            <person name="Grigoriev I."/>
        </authorList>
    </citation>
    <scope>NUCLEOTIDE SEQUENCE</scope>
    <source>
        <strain evidence="3">CBS 262.69</strain>
    </source>
</reference>
<dbReference type="SMART" id="SM00552">
    <property type="entry name" value="ADEAMc"/>
    <property type="match status" value="1"/>
</dbReference>
<dbReference type="EMBL" id="ML996689">
    <property type="protein sequence ID" value="KAF2403617.1"/>
    <property type="molecule type" value="Genomic_DNA"/>
</dbReference>
<dbReference type="Pfam" id="PF02137">
    <property type="entry name" value="A_deamin"/>
    <property type="match status" value="1"/>
</dbReference>
<feature type="domain" description="A to I editase" evidence="2">
    <location>
        <begin position="57"/>
        <end position="376"/>
    </location>
</feature>
<sequence>MASFAVTGNDVARCVLRAFETLPAKRKPLPRGNGVREWVPLSGIVLTRGNGPMTCVSLGTGMKCLPVSKVERAKGVVLHDWHAEIVAVRAFNRFLLQECAILAKTGAGTSAYLRRCSPDELRDGSPQPFSILEDVRVYMYCSEAPCGDASMELVMRSQEDATPWHLPPLSDVPRAETSQDELRGRGYFSELGIVRRKPARPDAPQTLSKSCSDKLTMYQCTSLLGSVCSTLVRPDHAYIHTLILPESQCVPEAVVRAFGPTGRMSALNSRITGQWNSGYAFRPFEIGTTDLEFAFSRRSGSQDQRLVPSNVSAVYTPHTQETLVGGTLQGRKQYDPQGASVISRKSMWAAAVEVATLVPLPSLAESLSQASYRDFKSHRILSERAGVKNDVKEHALKGWVRNVDDTFTLELGRPSTAGPREREQGPSVIGRRA</sequence>
<dbReference type="OrthoDB" id="10268011at2759"/>
<dbReference type="InterPro" id="IPR042935">
    <property type="entry name" value="Tad1"/>
</dbReference>
<protein>
    <submittedName>
        <fullName evidence="3">tRNA-specific adenosine deaminase</fullName>
    </submittedName>
</protein>
<evidence type="ECO:0000313" key="3">
    <source>
        <dbReference type="EMBL" id="KAF2403617.1"/>
    </source>
</evidence>
<name>A0A6G1I6E1_9PEZI</name>
<dbReference type="GO" id="GO:0003723">
    <property type="term" value="F:RNA binding"/>
    <property type="evidence" value="ECO:0007669"/>
    <property type="project" value="InterPro"/>
</dbReference>
<dbReference type="GO" id="GO:0043829">
    <property type="term" value="F:tRNA-specific adenosine-37 deaminase activity"/>
    <property type="evidence" value="ECO:0007669"/>
    <property type="project" value="TreeGrafter"/>
</dbReference>
<organism evidence="3 4">
    <name type="scientific">Trichodelitschia bisporula</name>
    <dbReference type="NCBI Taxonomy" id="703511"/>
    <lineage>
        <taxon>Eukaryota</taxon>
        <taxon>Fungi</taxon>
        <taxon>Dikarya</taxon>
        <taxon>Ascomycota</taxon>
        <taxon>Pezizomycotina</taxon>
        <taxon>Dothideomycetes</taxon>
        <taxon>Dothideomycetes incertae sedis</taxon>
        <taxon>Phaeotrichales</taxon>
        <taxon>Phaeotrichaceae</taxon>
        <taxon>Trichodelitschia</taxon>
    </lineage>
</organism>
<dbReference type="InterPro" id="IPR002466">
    <property type="entry name" value="A_deamin"/>
</dbReference>
<accession>A0A6G1I6E1</accession>
<dbReference type="PANTHER" id="PTHR47803">
    <property type="entry name" value="TRNA-SPECIFIC ADENOSINE DEAMINASE 1"/>
    <property type="match status" value="1"/>
</dbReference>
<feature type="region of interest" description="Disordered" evidence="1">
    <location>
        <begin position="410"/>
        <end position="433"/>
    </location>
</feature>
<dbReference type="AlphaFoldDB" id="A0A6G1I6E1"/>
<keyword evidence="4" id="KW-1185">Reference proteome</keyword>
<evidence type="ECO:0000256" key="1">
    <source>
        <dbReference type="SAM" id="MobiDB-lite"/>
    </source>
</evidence>
<gene>
    <name evidence="3" type="ORF">EJ06DRAFT_285036</name>
</gene>
<dbReference type="Proteomes" id="UP000799640">
    <property type="component" value="Unassembled WGS sequence"/>
</dbReference>
<dbReference type="PANTHER" id="PTHR47803:SF1">
    <property type="entry name" value="TRNA-SPECIFIC ADENOSINE DEAMINASE 1"/>
    <property type="match status" value="1"/>
</dbReference>
<dbReference type="GO" id="GO:0002100">
    <property type="term" value="P:tRNA wobble adenosine to inosine editing"/>
    <property type="evidence" value="ECO:0007669"/>
    <property type="project" value="InterPro"/>
</dbReference>
<dbReference type="PROSITE" id="PS50141">
    <property type="entry name" value="A_DEAMIN_EDITASE"/>
    <property type="match status" value="1"/>
</dbReference>
<evidence type="ECO:0000313" key="4">
    <source>
        <dbReference type="Proteomes" id="UP000799640"/>
    </source>
</evidence>
<evidence type="ECO:0000259" key="2">
    <source>
        <dbReference type="PROSITE" id="PS50141"/>
    </source>
</evidence>
<proteinExistence type="predicted"/>